<dbReference type="Pfam" id="PF21982">
    <property type="entry name" value="RecX_HTH1"/>
    <property type="match status" value="1"/>
</dbReference>
<evidence type="ECO:0000259" key="7">
    <source>
        <dbReference type="Pfam" id="PF21981"/>
    </source>
</evidence>
<evidence type="ECO:0000313" key="10">
    <source>
        <dbReference type="Proteomes" id="UP000183988"/>
    </source>
</evidence>
<protein>
    <recommendedName>
        <fullName evidence="3 5">Regulatory protein RecX</fullName>
    </recommendedName>
</protein>
<dbReference type="Pfam" id="PF21981">
    <property type="entry name" value="RecX_HTH3"/>
    <property type="match status" value="2"/>
</dbReference>
<dbReference type="InterPro" id="IPR053926">
    <property type="entry name" value="RecX_HTH_1st"/>
</dbReference>
<name>A0A1M5MNV1_9BACI</name>
<evidence type="ECO:0000256" key="5">
    <source>
        <dbReference type="HAMAP-Rule" id="MF_01114"/>
    </source>
</evidence>
<dbReference type="GO" id="GO:0006282">
    <property type="term" value="P:regulation of DNA repair"/>
    <property type="evidence" value="ECO:0007669"/>
    <property type="project" value="UniProtKB-UniRule"/>
</dbReference>
<dbReference type="InterPro" id="IPR036388">
    <property type="entry name" value="WH-like_DNA-bd_sf"/>
</dbReference>
<organism evidence="9 10">
    <name type="scientific">Ornithinibacillus halophilus</name>
    <dbReference type="NCBI Taxonomy" id="930117"/>
    <lineage>
        <taxon>Bacteria</taxon>
        <taxon>Bacillati</taxon>
        <taxon>Bacillota</taxon>
        <taxon>Bacilli</taxon>
        <taxon>Bacillales</taxon>
        <taxon>Bacillaceae</taxon>
        <taxon>Ornithinibacillus</taxon>
    </lineage>
</organism>
<reference evidence="9 10" key="1">
    <citation type="submission" date="2016-11" db="EMBL/GenBank/DDBJ databases">
        <authorList>
            <person name="Jaros S."/>
            <person name="Januszkiewicz K."/>
            <person name="Wedrychowicz H."/>
        </authorList>
    </citation>
    <scope>NUCLEOTIDE SEQUENCE [LARGE SCALE GENOMIC DNA]</scope>
    <source>
        <strain evidence="9 10">IBRC-M 10683</strain>
    </source>
</reference>
<dbReference type="AlphaFoldDB" id="A0A1M5MNV1"/>
<dbReference type="OrthoDB" id="5421057at2"/>
<dbReference type="EMBL" id="FQVW01000062">
    <property type="protein sequence ID" value="SHG78722.1"/>
    <property type="molecule type" value="Genomic_DNA"/>
</dbReference>
<evidence type="ECO:0000256" key="1">
    <source>
        <dbReference type="ARBA" id="ARBA00004496"/>
    </source>
</evidence>
<evidence type="ECO:0000259" key="6">
    <source>
        <dbReference type="Pfam" id="PF02631"/>
    </source>
</evidence>
<dbReference type="RefSeq" id="WP_072891879.1">
    <property type="nucleotide sequence ID" value="NZ_FQVW01000062.1"/>
</dbReference>
<feature type="domain" description="RecX second three-helical" evidence="6">
    <location>
        <begin position="113"/>
        <end position="153"/>
    </location>
</feature>
<proteinExistence type="inferred from homology"/>
<dbReference type="PANTHER" id="PTHR33602">
    <property type="entry name" value="REGULATORY PROTEIN RECX FAMILY PROTEIN"/>
    <property type="match status" value="1"/>
</dbReference>
<feature type="domain" description="RecX third three-helical" evidence="7">
    <location>
        <begin position="160"/>
        <end position="207"/>
    </location>
</feature>
<comment type="similarity">
    <text evidence="2 5">Belongs to the RecX family.</text>
</comment>
<gene>
    <name evidence="5" type="primary">recX</name>
    <name evidence="9" type="ORF">SAMN05216225_10626</name>
</gene>
<dbReference type="GO" id="GO:0005737">
    <property type="term" value="C:cytoplasm"/>
    <property type="evidence" value="ECO:0007669"/>
    <property type="project" value="UniProtKB-SubCell"/>
</dbReference>
<feature type="domain" description="RecX third three-helical" evidence="7">
    <location>
        <begin position="217"/>
        <end position="265"/>
    </location>
</feature>
<dbReference type="Pfam" id="PF02631">
    <property type="entry name" value="RecX_HTH2"/>
    <property type="match status" value="1"/>
</dbReference>
<accession>A0A1M5MNV1</accession>
<evidence type="ECO:0000256" key="4">
    <source>
        <dbReference type="ARBA" id="ARBA00022490"/>
    </source>
</evidence>
<evidence type="ECO:0000256" key="2">
    <source>
        <dbReference type="ARBA" id="ARBA00009695"/>
    </source>
</evidence>
<dbReference type="Gene3D" id="1.10.10.10">
    <property type="entry name" value="Winged helix-like DNA-binding domain superfamily/Winged helix DNA-binding domain"/>
    <property type="match status" value="4"/>
</dbReference>
<comment type="function">
    <text evidence="5">Modulates RecA activity.</text>
</comment>
<keyword evidence="10" id="KW-1185">Reference proteome</keyword>
<dbReference type="InterPro" id="IPR053924">
    <property type="entry name" value="RecX_HTH_2nd"/>
</dbReference>
<evidence type="ECO:0000313" key="9">
    <source>
        <dbReference type="EMBL" id="SHG78722.1"/>
    </source>
</evidence>
<dbReference type="InterPro" id="IPR003783">
    <property type="entry name" value="Regulatory_RecX"/>
</dbReference>
<evidence type="ECO:0000256" key="3">
    <source>
        <dbReference type="ARBA" id="ARBA00018111"/>
    </source>
</evidence>
<sequence length="272" mass="31849">MTVVISRITTQKKSKSRYNIFLKDGESDKYGFSVDETVLIEYGLRKGLELDEETMDSLIQEDSFQKSYTMAINFLSYRMRSTKEIRDYLVKKEVEHEQIVRIVEKLVIEGYLDDQQFANAFVQTRINTSSKGPLIVKKELMEKGVSAQIAAKAVELYTYEVQFEKALKFAEKKLKTGSKHAFRKQLQQVGANLIQKGFIQGVIQEVLQEIESEKNDDSEWEAVCYQGEKLMRKHERKYEGFELEQKIKEGLYRKGFTMDHINRFLDELKEEM</sequence>
<evidence type="ECO:0000259" key="8">
    <source>
        <dbReference type="Pfam" id="PF21982"/>
    </source>
</evidence>
<dbReference type="Proteomes" id="UP000183988">
    <property type="component" value="Unassembled WGS sequence"/>
</dbReference>
<dbReference type="HAMAP" id="MF_01114">
    <property type="entry name" value="RecX"/>
    <property type="match status" value="1"/>
</dbReference>
<dbReference type="STRING" id="930117.SAMN05216225_10626"/>
<keyword evidence="4 5" id="KW-0963">Cytoplasm</keyword>
<dbReference type="PANTHER" id="PTHR33602:SF1">
    <property type="entry name" value="REGULATORY PROTEIN RECX FAMILY PROTEIN"/>
    <property type="match status" value="1"/>
</dbReference>
<dbReference type="InterPro" id="IPR053925">
    <property type="entry name" value="RecX_HTH_3rd"/>
</dbReference>
<dbReference type="NCBIfam" id="NF010733">
    <property type="entry name" value="PRK14135.1"/>
    <property type="match status" value="1"/>
</dbReference>
<comment type="subcellular location">
    <subcellularLocation>
        <location evidence="1 5">Cytoplasm</location>
    </subcellularLocation>
</comment>
<feature type="domain" description="RecX first three-helical" evidence="8">
    <location>
        <begin position="68"/>
        <end position="106"/>
    </location>
</feature>